<name>A0A6J6TNE7_9ZZZZ</name>
<proteinExistence type="predicted"/>
<evidence type="ECO:0000256" key="1">
    <source>
        <dbReference type="SAM" id="MobiDB-lite"/>
    </source>
</evidence>
<gene>
    <name evidence="2" type="ORF">UFOPK2761_01830</name>
</gene>
<reference evidence="2" key="1">
    <citation type="submission" date="2020-05" db="EMBL/GenBank/DDBJ databases">
        <authorList>
            <person name="Chiriac C."/>
            <person name="Salcher M."/>
            <person name="Ghai R."/>
            <person name="Kavagutti S V."/>
        </authorList>
    </citation>
    <scope>NUCLEOTIDE SEQUENCE</scope>
</reference>
<accession>A0A6J6TNE7</accession>
<sequence>MGKLAGLLRRPSADATSLEHARDVGRRLAEDGAGVGEALRTLRAEMQVRGREPRPGEVEALVEGWADTTLGHLHRLTCEDPLTGLATMAHLRTRVAEQRRAGLDPAQAHALVVVTPGGPGGDRPARDTPEGSGPSGAAPEGGALGRALSCAALGERVRVVFGGGETVAHTHTGRVVVLVDRDRRLEGLVALLRRLLEDDGWEADVRVHPLPEGELELVLLLERLDGG</sequence>
<dbReference type="EMBL" id="CAEZYQ010000013">
    <property type="protein sequence ID" value="CAB4748676.1"/>
    <property type="molecule type" value="Genomic_DNA"/>
</dbReference>
<organism evidence="2">
    <name type="scientific">freshwater metagenome</name>
    <dbReference type="NCBI Taxonomy" id="449393"/>
    <lineage>
        <taxon>unclassified sequences</taxon>
        <taxon>metagenomes</taxon>
        <taxon>ecological metagenomes</taxon>
    </lineage>
</organism>
<protein>
    <submittedName>
        <fullName evidence="2">Unannotated protein</fullName>
    </submittedName>
</protein>
<feature type="region of interest" description="Disordered" evidence="1">
    <location>
        <begin position="114"/>
        <end position="141"/>
    </location>
</feature>
<dbReference type="AlphaFoldDB" id="A0A6J6TNE7"/>
<feature type="compositionally biased region" description="Low complexity" evidence="1">
    <location>
        <begin position="130"/>
        <end position="141"/>
    </location>
</feature>
<evidence type="ECO:0000313" key="2">
    <source>
        <dbReference type="EMBL" id="CAB4748676.1"/>
    </source>
</evidence>